<dbReference type="STRING" id="155417.A0A4Q4SY81"/>
<dbReference type="GO" id="GO:0030983">
    <property type="term" value="F:mismatched DNA binding"/>
    <property type="evidence" value="ECO:0007669"/>
    <property type="project" value="InterPro"/>
</dbReference>
<protein>
    <recommendedName>
        <fullName evidence="4">DNA mismatch repair protein S5 domain-containing protein</fullName>
    </recommendedName>
</protein>
<feature type="compositionally biased region" description="Basic residues" evidence="3">
    <location>
        <begin position="442"/>
        <end position="453"/>
    </location>
</feature>
<dbReference type="Pfam" id="PF01119">
    <property type="entry name" value="DNA_mis_repair"/>
    <property type="match status" value="1"/>
</dbReference>
<dbReference type="SUPFAM" id="SSF54211">
    <property type="entry name" value="Ribosomal protein S5 domain 2-like"/>
    <property type="match status" value="1"/>
</dbReference>
<dbReference type="SUPFAM" id="SSF55874">
    <property type="entry name" value="ATPase domain of HSP90 chaperone/DNA topoisomerase II/histidine kinase"/>
    <property type="match status" value="1"/>
</dbReference>
<dbReference type="OrthoDB" id="10263226at2759"/>
<feature type="domain" description="DNA mismatch repair protein S5" evidence="4">
    <location>
        <begin position="218"/>
        <end position="366"/>
    </location>
</feature>
<gene>
    <name evidence="5" type="ORF">DL764_009256</name>
</gene>
<feature type="compositionally biased region" description="Basic and acidic residues" evidence="3">
    <location>
        <begin position="473"/>
        <end position="486"/>
    </location>
</feature>
<dbReference type="Gene3D" id="3.30.565.10">
    <property type="entry name" value="Histidine kinase-like ATPase, C-terminal domain"/>
    <property type="match status" value="1"/>
</dbReference>
<dbReference type="InterPro" id="IPR014721">
    <property type="entry name" value="Ribsml_uS5_D2-typ_fold_subgr"/>
</dbReference>
<evidence type="ECO:0000313" key="5">
    <source>
        <dbReference type="EMBL" id="RYO84913.1"/>
    </source>
</evidence>
<feature type="compositionally biased region" description="Polar residues" evidence="3">
    <location>
        <begin position="567"/>
        <end position="576"/>
    </location>
</feature>
<dbReference type="InterPro" id="IPR013507">
    <property type="entry name" value="DNA_mismatch_S5_2-like"/>
</dbReference>
<dbReference type="GO" id="GO:0006298">
    <property type="term" value="P:mismatch repair"/>
    <property type="evidence" value="ECO:0007669"/>
    <property type="project" value="InterPro"/>
</dbReference>
<evidence type="ECO:0000313" key="6">
    <source>
        <dbReference type="Proteomes" id="UP000293360"/>
    </source>
</evidence>
<dbReference type="EMBL" id="QJNU01000833">
    <property type="protein sequence ID" value="RYO84913.1"/>
    <property type="molecule type" value="Genomic_DNA"/>
</dbReference>
<dbReference type="InterPro" id="IPR038973">
    <property type="entry name" value="MutL/Mlh/Pms-like"/>
</dbReference>
<evidence type="ECO:0000256" key="1">
    <source>
        <dbReference type="ARBA" id="ARBA00006082"/>
    </source>
</evidence>
<feature type="region of interest" description="Disordered" evidence="3">
    <location>
        <begin position="370"/>
        <end position="488"/>
    </location>
</feature>
<dbReference type="FunFam" id="3.30.565.10:FF:000017">
    <property type="entry name" value="PMS1 homolog 1, mismatch repair system component"/>
    <property type="match status" value="1"/>
</dbReference>
<keyword evidence="2" id="KW-0227">DNA damage</keyword>
<dbReference type="InterPro" id="IPR002099">
    <property type="entry name" value="MutL/Mlh/PMS"/>
</dbReference>
<sequence length="922" mass="101532">MSTISRLPDSTTRLLGSPLLITTPVTLVKELLDNAIDSKATSVEVLVSANTVSTIEVRDNGVGIHPDDYDSLGRRGHTSKLRSFEELRTHVSKTLGFRGEALAAANTLAKVTIITKTADDPAGATVHLVRDIGGVAQHQKTSAPIGTTVRITELFGRLPVREQVATKESTKTLDKIRDLLQSYAMARPTLNLALKVLQNPKQNWSYSPKMNAEAREAVLQIFGKDVSACGFEKIFPVNGPWPEARASDDDQSASRTNSYTFEAYIMDPDANPCRVSKHRFFSVDGRPVSAKRGTMKKILDIYVKALETKQDDLQLERCRGHFIRLNIVCPIGSYDVNIEPCKDDVLFTDEQFLLDGFEGLCKEVYKSSETRRSALQNPAQPRVESRGEAVVEGGTTSIPSPNAEAHSHHSPTLIFSNTENDGDSSEAPHAVDNQHAPFTRIYRGRHPLPKSPHRGTIATTGFTPINSQLINSRDNETSPEPTRDRYTTTGIVPSQWNADMSADLNEHIEDSHRRKRARQAMSLDSLEEPQDATAVFMQGLNPWPIAKMNAPAHPQEPGSLDLPEQAPLSSNETFQPPLTPEPPLLRHLGAPPGDLDLPPSQRLTLAKSRRQEVNDVPGGPYRSPMSSPAGFPLLKGLGNTLTRPNRIPRQRRPQPPWRPPSSIHRPSSLGAQQYSSEHNDASDGFRQTKITVNKKRGIADNSRPRRQYGISLGSNYSLTNRGSGPSYEIEKAFSSARAHLSQQLLQGGISAVNNQHNELRKPFSQLHSTNVQLNAQPSTQDKEPIKTTLPSGDPRAYLLRRQKSAAAEIASSARPKLRRLKSSLMPLVNVPTDYQTHSLVLTSDCNIQQLLSWVKQVQSYDKYMTEGELEAGIDMGLDEGSRVEARLKALLPPQAENDSGEGKYVELNLGSLLKGKGPSVEI</sequence>
<evidence type="ECO:0000256" key="3">
    <source>
        <dbReference type="SAM" id="MobiDB-lite"/>
    </source>
</evidence>
<reference evidence="5 6" key="1">
    <citation type="submission" date="2018-06" db="EMBL/GenBank/DDBJ databases">
        <title>Complete Genomes of Monosporascus.</title>
        <authorList>
            <person name="Robinson A.J."/>
            <person name="Natvig D.O."/>
        </authorList>
    </citation>
    <scope>NUCLEOTIDE SEQUENCE [LARGE SCALE GENOMIC DNA]</scope>
    <source>
        <strain evidence="5 6">CBS 110550</strain>
    </source>
</reference>
<feature type="region of interest" description="Disordered" evidence="3">
    <location>
        <begin position="547"/>
        <end position="721"/>
    </location>
</feature>
<dbReference type="GO" id="GO:0032389">
    <property type="term" value="C:MutLalpha complex"/>
    <property type="evidence" value="ECO:0007669"/>
    <property type="project" value="TreeGrafter"/>
</dbReference>
<dbReference type="AlphaFoldDB" id="A0A4Q4SY81"/>
<dbReference type="Proteomes" id="UP000293360">
    <property type="component" value="Unassembled WGS sequence"/>
</dbReference>
<organism evidence="5 6">
    <name type="scientific">Monosporascus ibericus</name>
    <dbReference type="NCBI Taxonomy" id="155417"/>
    <lineage>
        <taxon>Eukaryota</taxon>
        <taxon>Fungi</taxon>
        <taxon>Dikarya</taxon>
        <taxon>Ascomycota</taxon>
        <taxon>Pezizomycotina</taxon>
        <taxon>Sordariomycetes</taxon>
        <taxon>Xylariomycetidae</taxon>
        <taxon>Xylariales</taxon>
        <taxon>Xylariales incertae sedis</taxon>
        <taxon>Monosporascus</taxon>
    </lineage>
</organism>
<dbReference type="GO" id="GO:0061982">
    <property type="term" value="P:meiosis I cell cycle process"/>
    <property type="evidence" value="ECO:0007669"/>
    <property type="project" value="UniProtKB-ARBA"/>
</dbReference>
<proteinExistence type="inferred from homology"/>
<feature type="compositionally biased region" description="Polar residues" evidence="3">
    <location>
        <begin position="457"/>
        <end position="472"/>
    </location>
</feature>
<name>A0A4Q4SY81_9PEZI</name>
<accession>A0A4Q4SY81</accession>
<dbReference type="GO" id="GO:0016887">
    <property type="term" value="F:ATP hydrolysis activity"/>
    <property type="evidence" value="ECO:0007669"/>
    <property type="project" value="InterPro"/>
</dbReference>
<feature type="compositionally biased region" description="Polar residues" evidence="3">
    <location>
        <begin position="712"/>
        <end position="721"/>
    </location>
</feature>
<evidence type="ECO:0000259" key="4">
    <source>
        <dbReference type="SMART" id="SM01340"/>
    </source>
</evidence>
<comment type="caution">
    <text evidence="5">The sequence shown here is derived from an EMBL/GenBank/DDBJ whole genome shotgun (WGS) entry which is preliminary data.</text>
</comment>
<comment type="similarity">
    <text evidence="1">Belongs to the DNA mismatch repair MutL/HexB family.</text>
</comment>
<dbReference type="Gene3D" id="3.30.230.10">
    <property type="match status" value="1"/>
</dbReference>
<dbReference type="InterPro" id="IPR014762">
    <property type="entry name" value="DNA_mismatch_repair_CS"/>
</dbReference>
<dbReference type="GO" id="GO:0005524">
    <property type="term" value="F:ATP binding"/>
    <property type="evidence" value="ECO:0007669"/>
    <property type="project" value="InterPro"/>
</dbReference>
<feature type="compositionally biased region" description="Low complexity" evidence="3">
    <location>
        <begin position="588"/>
        <end position="599"/>
    </location>
</feature>
<dbReference type="PANTHER" id="PTHR10073">
    <property type="entry name" value="DNA MISMATCH REPAIR PROTEIN MLH, PMS, MUTL"/>
    <property type="match status" value="1"/>
</dbReference>
<dbReference type="InterPro" id="IPR020568">
    <property type="entry name" value="Ribosomal_Su5_D2-typ_SF"/>
</dbReference>
<dbReference type="Pfam" id="PF13589">
    <property type="entry name" value="HATPase_c_3"/>
    <property type="match status" value="1"/>
</dbReference>
<evidence type="ECO:0000256" key="2">
    <source>
        <dbReference type="ARBA" id="ARBA00022763"/>
    </source>
</evidence>
<dbReference type="NCBIfam" id="TIGR00585">
    <property type="entry name" value="mutl"/>
    <property type="match status" value="1"/>
</dbReference>
<keyword evidence="6" id="KW-1185">Reference proteome</keyword>
<dbReference type="SMART" id="SM01340">
    <property type="entry name" value="DNA_mis_repair"/>
    <property type="match status" value="1"/>
</dbReference>
<dbReference type="PANTHER" id="PTHR10073:SF41">
    <property type="entry name" value="MISMATCH REPAIR PROTEIN, PUTATIVE (AFU_ORTHOLOGUE AFUA_8G05820)-RELATED"/>
    <property type="match status" value="1"/>
</dbReference>
<dbReference type="PROSITE" id="PS00058">
    <property type="entry name" value="DNA_MISMATCH_REPAIR_1"/>
    <property type="match status" value="1"/>
</dbReference>
<dbReference type="InterPro" id="IPR036890">
    <property type="entry name" value="HATPase_C_sf"/>
</dbReference>
<dbReference type="GO" id="GO:0140664">
    <property type="term" value="F:ATP-dependent DNA damage sensor activity"/>
    <property type="evidence" value="ECO:0007669"/>
    <property type="project" value="InterPro"/>
</dbReference>